<organism evidence="1 2">
    <name type="scientific">Schistosoma japonicum</name>
    <name type="common">Blood fluke</name>
    <dbReference type="NCBI Taxonomy" id="6182"/>
    <lineage>
        <taxon>Eukaryota</taxon>
        <taxon>Metazoa</taxon>
        <taxon>Spiralia</taxon>
        <taxon>Lophotrochozoa</taxon>
        <taxon>Platyhelminthes</taxon>
        <taxon>Trematoda</taxon>
        <taxon>Digenea</taxon>
        <taxon>Strigeidida</taxon>
        <taxon>Schistosomatoidea</taxon>
        <taxon>Schistosomatidae</taxon>
        <taxon>Schistosoma</taxon>
    </lineage>
</organism>
<reference evidence="1 2" key="1">
    <citation type="submission" date="2019-03" db="EMBL/GenBank/DDBJ databases">
        <title>An improved genome assembly of the fluke Schistosoma japonicum.</title>
        <authorList>
            <person name="Hu W."/>
            <person name="Luo F."/>
            <person name="Yin M."/>
            <person name="Mo X."/>
            <person name="Sun C."/>
            <person name="Wu Q."/>
            <person name="Zhu B."/>
            <person name="Xiang M."/>
            <person name="Wang J."/>
            <person name="Wang Y."/>
            <person name="Zhang T."/>
            <person name="Xu B."/>
            <person name="Zheng H."/>
            <person name="Feng Z."/>
        </authorList>
    </citation>
    <scope>NUCLEOTIDE SEQUENCE [LARGE SCALE GENOMIC DNA]</scope>
    <source>
        <strain evidence="1">HuSjv2</strain>
        <tissue evidence="1">Worms</tissue>
    </source>
</reference>
<sequence>MKLSIYKQLRNQSKIYQNYSPYVVTPYRLSELRDSSQLSSRNILSVTKRNWIGPIVDIGNDFDICTEKCMNREKFNLVS</sequence>
<comment type="caution">
    <text evidence="1">The sequence shown here is derived from an EMBL/GenBank/DDBJ whole genome shotgun (WGS) entry which is preliminary data.</text>
</comment>
<gene>
    <name evidence="1" type="ORF">EWB00_001886</name>
</gene>
<proteinExistence type="predicted"/>
<keyword evidence="2" id="KW-1185">Reference proteome</keyword>
<dbReference type="Proteomes" id="UP000311919">
    <property type="component" value="Unassembled WGS sequence"/>
</dbReference>
<dbReference type="EMBL" id="SKCS01000166">
    <property type="protein sequence ID" value="TNN14704.1"/>
    <property type="molecule type" value="Genomic_DNA"/>
</dbReference>
<evidence type="ECO:0000313" key="2">
    <source>
        <dbReference type="Proteomes" id="UP000311919"/>
    </source>
</evidence>
<name>A0A4Z2DE23_SCHJA</name>
<evidence type="ECO:0000313" key="1">
    <source>
        <dbReference type="EMBL" id="TNN14704.1"/>
    </source>
</evidence>
<dbReference type="AlphaFoldDB" id="A0A4Z2DE23"/>
<accession>A0A4Z2DE23</accession>
<protein>
    <submittedName>
        <fullName evidence="1">Uncharacterized protein</fullName>
    </submittedName>
</protein>